<keyword evidence="3 5" id="KW-0687">Ribonucleoprotein</keyword>
<accession>A0A238KI66</accession>
<dbReference type="AlphaFoldDB" id="A0A238KI66"/>
<evidence type="ECO:0000256" key="2">
    <source>
        <dbReference type="ARBA" id="ARBA00022980"/>
    </source>
</evidence>
<protein>
    <recommendedName>
        <fullName evidence="4 5">Large ribosomal subunit protein bL32</fullName>
    </recommendedName>
</protein>
<dbReference type="InterPro" id="IPR002677">
    <property type="entry name" value="Ribosomal_bL32"/>
</dbReference>
<reference evidence="8" key="1">
    <citation type="submission" date="2017-05" db="EMBL/GenBank/DDBJ databases">
        <authorList>
            <person name="Rodrigo-Torres L."/>
            <person name="Arahal R. D."/>
            <person name="Lucena T."/>
        </authorList>
    </citation>
    <scope>NUCLEOTIDE SEQUENCE [LARGE SCALE GENOMIC DNA]</scope>
    <source>
        <strain evidence="8">CECT 8621</strain>
    </source>
</reference>
<evidence type="ECO:0000313" key="8">
    <source>
        <dbReference type="Proteomes" id="UP000202922"/>
    </source>
</evidence>
<comment type="similarity">
    <text evidence="1 5">Belongs to the bacterial ribosomal protein bL32 family.</text>
</comment>
<dbReference type="PANTHER" id="PTHR35534:SF1">
    <property type="entry name" value="LARGE RIBOSOMAL SUBUNIT PROTEIN BL32"/>
    <property type="match status" value="1"/>
</dbReference>
<dbReference type="RefSeq" id="WP_093967049.1">
    <property type="nucleotide sequence ID" value="NZ_FXYE01000002.1"/>
</dbReference>
<dbReference type="Pfam" id="PF01783">
    <property type="entry name" value="Ribosomal_L32p"/>
    <property type="match status" value="1"/>
</dbReference>
<dbReference type="Proteomes" id="UP000202922">
    <property type="component" value="Unassembled WGS sequence"/>
</dbReference>
<evidence type="ECO:0000256" key="5">
    <source>
        <dbReference type="HAMAP-Rule" id="MF_00340"/>
    </source>
</evidence>
<dbReference type="SUPFAM" id="SSF57829">
    <property type="entry name" value="Zn-binding ribosomal proteins"/>
    <property type="match status" value="1"/>
</dbReference>
<proteinExistence type="inferred from homology"/>
<organism evidence="7 8">
    <name type="scientific">Actibacterium lipolyticum</name>
    <dbReference type="NCBI Taxonomy" id="1524263"/>
    <lineage>
        <taxon>Bacteria</taxon>
        <taxon>Pseudomonadati</taxon>
        <taxon>Pseudomonadota</taxon>
        <taxon>Alphaproteobacteria</taxon>
        <taxon>Rhodobacterales</taxon>
        <taxon>Roseobacteraceae</taxon>
        <taxon>Actibacterium</taxon>
    </lineage>
</organism>
<evidence type="ECO:0000256" key="6">
    <source>
        <dbReference type="SAM" id="MobiDB-lite"/>
    </source>
</evidence>
<evidence type="ECO:0000256" key="3">
    <source>
        <dbReference type="ARBA" id="ARBA00023274"/>
    </source>
</evidence>
<sequence length="68" mass="7445">MAVPQNKITRSRRNNRRSHDALVAGNPAECPSCGELKRPHHVCAACGTYDDREVVAKADEIDLDEDAA</sequence>
<name>A0A238KI66_9RHOB</name>
<dbReference type="GO" id="GO:0003735">
    <property type="term" value="F:structural constituent of ribosome"/>
    <property type="evidence" value="ECO:0007669"/>
    <property type="project" value="InterPro"/>
</dbReference>
<dbReference type="EMBL" id="FXYE01000002">
    <property type="protein sequence ID" value="SMX41742.1"/>
    <property type="molecule type" value="Genomic_DNA"/>
</dbReference>
<dbReference type="GO" id="GO:0006412">
    <property type="term" value="P:translation"/>
    <property type="evidence" value="ECO:0007669"/>
    <property type="project" value="UniProtKB-UniRule"/>
</dbReference>
<keyword evidence="8" id="KW-1185">Reference proteome</keyword>
<dbReference type="Gene3D" id="1.20.5.640">
    <property type="entry name" value="Single helix bin"/>
    <property type="match status" value="1"/>
</dbReference>
<evidence type="ECO:0000313" key="7">
    <source>
        <dbReference type="EMBL" id="SMX41742.1"/>
    </source>
</evidence>
<dbReference type="InterPro" id="IPR044957">
    <property type="entry name" value="Ribosomal_bL32_bact"/>
</dbReference>
<dbReference type="NCBIfam" id="TIGR01031">
    <property type="entry name" value="rpmF_bact"/>
    <property type="match status" value="1"/>
</dbReference>
<evidence type="ECO:0000256" key="1">
    <source>
        <dbReference type="ARBA" id="ARBA00008560"/>
    </source>
</evidence>
<evidence type="ECO:0000256" key="4">
    <source>
        <dbReference type="ARBA" id="ARBA00035178"/>
    </source>
</evidence>
<dbReference type="GO" id="GO:0015934">
    <property type="term" value="C:large ribosomal subunit"/>
    <property type="evidence" value="ECO:0007669"/>
    <property type="project" value="InterPro"/>
</dbReference>
<dbReference type="OrthoDB" id="9801927at2"/>
<dbReference type="PANTHER" id="PTHR35534">
    <property type="entry name" value="50S RIBOSOMAL PROTEIN L32"/>
    <property type="match status" value="1"/>
</dbReference>
<feature type="region of interest" description="Disordered" evidence="6">
    <location>
        <begin position="1"/>
        <end position="24"/>
    </location>
</feature>
<dbReference type="HAMAP" id="MF_00340">
    <property type="entry name" value="Ribosomal_bL32"/>
    <property type="match status" value="1"/>
</dbReference>
<gene>
    <name evidence="5 7" type="primary">rpmF</name>
    <name evidence="7" type="ORF">COL8621_01817</name>
</gene>
<dbReference type="InterPro" id="IPR011332">
    <property type="entry name" value="Ribosomal_zn-bd"/>
</dbReference>
<keyword evidence="2 5" id="KW-0689">Ribosomal protein</keyword>